<keyword evidence="13 17" id="KW-0830">Ubiquinone</keyword>
<protein>
    <recommendedName>
        <fullName evidence="4 17">NADH-ubiquinone oxidoreductase chain 2</fullName>
        <ecNumber evidence="3 17">7.1.1.2</ecNumber>
    </recommendedName>
</protein>
<keyword evidence="8 17" id="KW-0999">Mitochondrion inner membrane</keyword>
<dbReference type="InterPro" id="IPR001750">
    <property type="entry name" value="ND/Mrp_TM"/>
</dbReference>
<evidence type="ECO:0000256" key="1">
    <source>
        <dbReference type="ARBA" id="ARBA00004448"/>
    </source>
</evidence>
<dbReference type="InterPro" id="IPR003917">
    <property type="entry name" value="NADH_UbQ_OxRdtase_chain2"/>
</dbReference>
<evidence type="ECO:0000256" key="16">
    <source>
        <dbReference type="ARBA" id="ARBA00049551"/>
    </source>
</evidence>
<feature type="transmembrane region" description="Helical" evidence="17">
    <location>
        <begin position="267"/>
        <end position="300"/>
    </location>
</feature>
<dbReference type="EMBL" id="KF728379">
    <property type="protein sequence ID" value="AHG06437.1"/>
    <property type="molecule type" value="Genomic_DNA"/>
</dbReference>
<comment type="similarity">
    <text evidence="2 17">Belongs to the complex I subunit 2 family.</text>
</comment>
<keyword evidence="15 17" id="KW-0472">Membrane</keyword>
<dbReference type="GO" id="GO:0008137">
    <property type="term" value="F:NADH dehydrogenase (ubiquinone) activity"/>
    <property type="evidence" value="ECO:0007669"/>
    <property type="project" value="UniProtKB-EC"/>
</dbReference>
<evidence type="ECO:0000256" key="12">
    <source>
        <dbReference type="ARBA" id="ARBA00023027"/>
    </source>
</evidence>
<keyword evidence="6 17" id="KW-0679">Respiratory chain</keyword>
<feature type="transmembrane region" description="Helical" evidence="17">
    <location>
        <begin position="83"/>
        <end position="100"/>
    </location>
</feature>
<evidence type="ECO:0000259" key="18">
    <source>
        <dbReference type="Pfam" id="PF00361"/>
    </source>
</evidence>
<reference evidence="19" key="1">
    <citation type="submission" date="2013-09" db="EMBL/GenBank/DDBJ databases">
        <title>The mitochondrial genome of Nemertopsis sp. (Nemertea: Hoplonemertea).</title>
        <authorList>
            <person name="Sun W.Y."/>
            <person name="Sun S.C."/>
        </authorList>
    </citation>
    <scope>NUCLEOTIDE SEQUENCE</scope>
</reference>
<keyword evidence="10 17" id="KW-0249">Electron transport</keyword>
<dbReference type="PANTHER" id="PTHR46552">
    <property type="entry name" value="NADH-UBIQUINONE OXIDOREDUCTASE CHAIN 2"/>
    <property type="match status" value="1"/>
</dbReference>
<feature type="transmembrane region" description="Helical" evidence="17">
    <location>
        <begin position="194"/>
        <end position="214"/>
    </location>
</feature>
<comment type="catalytic activity">
    <reaction evidence="16 17">
        <text>a ubiquinone + NADH + 5 H(+)(in) = a ubiquinol + NAD(+) + 4 H(+)(out)</text>
        <dbReference type="Rhea" id="RHEA:29091"/>
        <dbReference type="Rhea" id="RHEA-COMP:9565"/>
        <dbReference type="Rhea" id="RHEA-COMP:9566"/>
        <dbReference type="ChEBI" id="CHEBI:15378"/>
        <dbReference type="ChEBI" id="CHEBI:16389"/>
        <dbReference type="ChEBI" id="CHEBI:17976"/>
        <dbReference type="ChEBI" id="CHEBI:57540"/>
        <dbReference type="ChEBI" id="CHEBI:57945"/>
        <dbReference type="EC" id="7.1.1.2"/>
    </reaction>
</comment>
<keyword evidence="5" id="KW-0813">Transport</keyword>
<evidence type="ECO:0000256" key="8">
    <source>
        <dbReference type="ARBA" id="ARBA00022792"/>
    </source>
</evidence>
<evidence type="ECO:0000256" key="4">
    <source>
        <dbReference type="ARBA" id="ARBA00021008"/>
    </source>
</evidence>
<evidence type="ECO:0000256" key="7">
    <source>
        <dbReference type="ARBA" id="ARBA00022692"/>
    </source>
</evidence>
<feature type="transmembrane region" description="Helical" evidence="17">
    <location>
        <begin position="133"/>
        <end position="157"/>
    </location>
</feature>
<dbReference type="EC" id="7.1.1.2" evidence="3 17"/>
<evidence type="ECO:0000313" key="19">
    <source>
        <dbReference type="EMBL" id="AHG06437.1"/>
    </source>
</evidence>
<proteinExistence type="inferred from homology"/>
<evidence type="ECO:0000256" key="17">
    <source>
        <dbReference type="RuleBase" id="RU003403"/>
    </source>
</evidence>
<comment type="function">
    <text evidence="17">Core subunit of the mitochondrial membrane respiratory chain NADH dehydrogenase (Complex I) which catalyzes electron transfer from NADH through the respiratory chain, using ubiquinone as an electron acceptor. Essential for the catalytic activity and assembly of complex I.</text>
</comment>
<evidence type="ECO:0000256" key="10">
    <source>
        <dbReference type="ARBA" id="ARBA00022982"/>
    </source>
</evidence>
<dbReference type="PRINTS" id="PR01436">
    <property type="entry name" value="NADHDHGNASE2"/>
</dbReference>
<name>A0A0A7ADN2_9BILA</name>
<keyword evidence="9 17" id="KW-1278">Translocase</keyword>
<feature type="transmembrane region" description="Helical" evidence="17">
    <location>
        <begin position="59"/>
        <end position="77"/>
    </location>
</feature>
<organism evidence="19">
    <name type="scientific">Nemertopsis sp. WYS-2013</name>
    <dbReference type="NCBI Taxonomy" id="1432317"/>
    <lineage>
        <taxon>Eukaryota</taxon>
        <taxon>Metazoa</taxon>
        <taxon>Spiralia</taxon>
        <taxon>Lophotrochozoa</taxon>
        <taxon>Nemertea</taxon>
        <taxon>Enopla</taxon>
        <taxon>Hoplonemertea</taxon>
        <taxon>Monostilifera</taxon>
        <taxon>Eumonostilifera</taxon>
        <taxon>Emplectonematidae</taxon>
        <taxon>Nemertopsis</taxon>
    </lineage>
</organism>
<dbReference type="InterPro" id="IPR050175">
    <property type="entry name" value="Complex_I_Subunit_2"/>
</dbReference>
<feature type="transmembrane region" description="Helical" evidence="17">
    <location>
        <begin position="307"/>
        <end position="331"/>
    </location>
</feature>
<evidence type="ECO:0000256" key="2">
    <source>
        <dbReference type="ARBA" id="ARBA00007012"/>
    </source>
</evidence>
<evidence type="ECO:0000256" key="9">
    <source>
        <dbReference type="ARBA" id="ARBA00022967"/>
    </source>
</evidence>
<evidence type="ECO:0000256" key="6">
    <source>
        <dbReference type="ARBA" id="ARBA00022660"/>
    </source>
</evidence>
<feature type="domain" description="NADH:quinone oxidoreductase/Mrp antiporter transmembrane" evidence="18">
    <location>
        <begin position="24"/>
        <end position="274"/>
    </location>
</feature>
<evidence type="ECO:0000256" key="11">
    <source>
        <dbReference type="ARBA" id="ARBA00022989"/>
    </source>
</evidence>
<keyword evidence="7 17" id="KW-0812">Transmembrane</keyword>
<dbReference type="GO" id="GO:0005743">
    <property type="term" value="C:mitochondrial inner membrane"/>
    <property type="evidence" value="ECO:0007669"/>
    <property type="project" value="UniProtKB-SubCell"/>
</dbReference>
<geneLocation type="mitochondrion" evidence="19"/>
<evidence type="ECO:0000256" key="13">
    <source>
        <dbReference type="ARBA" id="ARBA00023075"/>
    </source>
</evidence>
<keyword evidence="14 17" id="KW-0496">Mitochondrion</keyword>
<keyword evidence="12 17" id="KW-0520">NAD</keyword>
<feature type="transmembrane region" description="Helical" evidence="17">
    <location>
        <begin position="226"/>
        <end position="247"/>
    </location>
</feature>
<dbReference type="PANTHER" id="PTHR46552:SF1">
    <property type="entry name" value="NADH-UBIQUINONE OXIDOREDUCTASE CHAIN 2"/>
    <property type="match status" value="1"/>
</dbReference>
<evidence type="ECO:0000256" key="14">
    <source>
        <dbReference type="ARBA" id="ARBA00023128"/>
    </source>
</evidence>
<dbReference type="AlphaFoldDB" id="A0A0A7ADN2"/>
<evidence type="ECO:0000256" key="3">
    <source>
        <dbReference type="ARBA" id="ARBA00012944"/>
    </source>
</evidence>
<sequence length="333" mass="39381">MFMPFSFLMVFLLVFGSLLSLSSVSWLGIWAGLELNMLCFIPVLSYLSGFQVIEGMVKYFLVQSFGSIILLFSGLVVSSGFVYIFSDFFYLVFVSLFLKLGLFPFHWWLPTVLSSLGWFGVFLLSTWQKVGPFFLFLFFSGVSYFFFFFSSFSALVGGICGIGQTSYRFLLAYSTIGHLGWMISVGFYSFFFAFFYFFVYFFFSVVLIFFFWYFDVSRFVQVFSFSLFFVFFLMICLMSLSGVPPFLGFFSKFFSFFKLLEQGGSFLLVFFLLAGSLFSLYFYLGMFFSFFFFSFSFFCFDYKFFKIFIFFSFSFVFFIFFFFFFFDFFFLNL</sequence>
<accession>A0A0A7ADN2</accession>
<comment type="subcellular location">
    <subcellularLocation>
        <location evidence="1 17">Mitochondrion inner membrane</location>
        <topology evidence="1 17">Multi-pass membrane protein</topology>
    </subcellularLocation>
</comment>
<dbReference type="GO" id="GO:0006120">
    <property type="term" value="P:mitochondrial electron transport, NADH to ubiquinone"/>
    <property type="evidence" value="ECO:0007669"/>
    <property type="project" value="InterPro"/>
</dbReference>
<dbReference type="Pfam" id="PF00361">
    <property type="entry name" value="Proton_antipo_M"/>
    <property type="match status" value="1"/>
</dbReference>
<evidence type="ECO:0000256" key="15">
    <source>
        <dbReference type="ARBA" id="ARBA00023136"/>
    </source>
</evidence>
<evidence type="ECO:0000256" key="5">
    <source>
        <dbReference type="ARBA" id="ARBA00022448"/>
    </source>
</evidence>
<keyword evidence="11 17" id="KW-1133">Transmembrane helix</keyword>
<gene>
    <name evidence="19" type="primary">nad2</name>
</gene>
<feature type="transmembrane region" description="Helical" evidence="17">
    <location>
        <begin position="169"/>
        <end position="188"/>
    </location>
</feature>